<protein>
    <submittedName>
        <fullName evidence="6">LysR family transcriptional regulator</fullName>
    </submittedName>
</protein>
<dbReference type="PROSITE" id="PS50931">
    <property type="entry name" value="HTH_LYSR"/>
    <property type="match status" value="1"/>
</dbReference>
<dbReference type="PANTHER" id="PTHR30419">
    <property type="entry name" value="HTH-TYPE TRANSCRIPTIONAL REGULATOR YBHD"/>
    <property type="match status" value="1"/>
</dbReference>
<dbReference type="SUPFAM" id="SSF46785">
    <property type="entry name" value="Winged helix' DNA-binding domain"/>
    <property type="match status" value="1"/>
</dbReference>
<keyword evidence="2" id="KW-0805">Transcription regulation</keyword>
<proteinExistence type="inferred from homology"/>
<evidence type="ECO:0000256" key="1">
    <source>
        <dbReference type="ARBA" id="ARBA00009437"/>
    </source>
</evidence>
<dbReference type="InterPro" id="IPR000847">
    <property type="entry name" value="LysR_HTH_N"/>
</dbReference>
<name>A0A1T2XXT5_PSEFL</name>
<evidence type="ECO:0000313" key="6">
    <source>
        <dbReference type="EMBL" id="OPA84675.1"/>
    </source>
</evidence>
<dbReference type="PRINTS" id="PR00039">
    <property type="entry name" value="HTHLYSR"/>
</dbReference>
<dbReference type="RefSeq" id="WP_078743064.1">
    <property type="nucleotide sequence ID" value="NZ_MSDF01000057.1"/>
</dbReference>
<dbReference type="Gene3D" id="3.40.190.10">
    <property type="entry name" value="Periplasmic binding protein-like II"/>
    <property type="match status" value="2"/>
</dbReference>
<evidence type="ECO:0000259" key="5">
    <source>
        <dbReference type="PROSITE" id="PS50931"/>
    </source>
</evidence>
<sequence length="304" mass="33257">MTLTHLRAFCAVVEKGSFRSAARQLDVAQSTLTQSIQTLEKELGVVLLQRSNQGINLTPAGEVFLVRARSITLDCERALLDLQPWKGEPEGNIALGVTSEPLAELLLPVLSNFTQRFPRIQVHVASDTTKGLVEKVRDGRLDFVLCPLAPNVTDIDLAIDRLYSSNAGIIARKGHPLAQAKSVQALVDCQWISVRPSGVVGGAENRLVELFRTQGLAPPKIAITTDSLLETLHIVSETDYLTIEPRMLPGMKLFSSALTTIAIDEPLASRDVCLISRRSSPLTSVSQELTSMLISYSRLVHRSR</sequence>
<dbReference type="InterPro" id="IPR050950">
    <property type="entry name" value="HTH-type_LysR_regulators"/>
</dbReference>
<gene>
    <name evidence="6" type="ORF">BFW87_28505</name>
</gene>
<comment type="caution">
    <text evidence="6">The sequence shown here is derived from an EMBL/GenBank/DDBJ whole genome shotgun (WGS) entry which is preliminary data.</text>
</comment>
<dbReference type="InterPro" id="IPR036390">
    <property type="entry name" value="WH_DNA-bd_sf"/>
</dbReference>
<evidence type="ECO:0000256" key="4">
    <source>
        <dbReference type="ARBA" id="ARBA00023163"/>
    </source>
</evidence>
<dbReference type="OrthoDB" id="7010314at2"/>
<dbReference type="PANTHER" id="PTHR30419:SF8">
    <property type="entry name" value="NITROGEN ASSIMILATION TRANSCRIPTIONAL ACTIVATOR-RELATED"/>
    <property type="match status" value="1"/>
</dbReference>
<dbReference type="FunFam" id="1.10.10.10:FF:000001">
    <property type="entry name" value="LysR family transcriptional regulator"/>
    <property type="match status" value="1"/>
</dbReference>
<dbReference type="GO" id="GO:0005829">
    <property type="term" value="C:cytosol"/>
    <property type="evidence" value="ECO:0007669"/>
    <property type="project" value="TreeGrafter"/>
</dbReference>
<dbReference type="Pfam" id="PF00126">
    <property type="entry name" value="HTH_1"/>
    <property type="match status" value="1"/>
</dbReference>
<dbReference type="EMBL" id="MSDF01000057">
    <property type="protein sequence ID" value="OPA84675.1"/>
    <property type="molecule type" value="Genomic_DNA"/>
</dbReference>
<reference evidence="6 7" key="1">
    <citation type="submission" date="2016-12" db="EMBL/GenBank/DDBJ databases">
        <title>Draft genome sequences of seven strains of Pseudomonas fluorescens that produce 4-formylaminooxyvinylglycine.</title>
        <authorList>
            <person name="Okrent R.A."/>
            <person name="Manning V.A."/>
            <person name="Trippe K.M."/>
        </authorList>
    </citation>
    <scope>NUCLEOTIDE SEQUENCE [LARGE SCALE GENOMIC DNA]</scope>
    <source>
        <strain evidence="6 7">P5A</strain>
    </source>
</reference>
<dbReference type="Pfam" id="PF03466">
    <property type="entry name" value="LysR_substrate"/>
    <property type="match status" value="1"/>
</dbReference>
<dbReference type="InterPro" id="IPR036388">
    <property type="entry name" value="WH-like_DNA-bd_sf"/>
</dbReference>
<keyword evidence="4" id="KW-0804">Transcription</keyword>
<feature type="domain" description="HTH lysR-type" evidence="5">
    <location>
        <begin position="1"/>
        <end position="58"/>
    </location>
</feature>
<dbReference type="Proteomes" id="UP000190965">
    <property type="component" value="Unassembled WGS sequence"/>
</dbReference>
<dbReference type="GO" id="GO:0003677">
    <property type="term" value="F:DNA binding"/>
    <property type="evidence" value="ECO:0007669"/>
    <property type="project" value="UniProtKB-KW"/>
</dbReference>
<accession>A0A1T2XXT5</accession>
<dbReference type="GO" id="GO:0003700">
    <property type="term" value="F:DNA-binding transcription factor activity"/>
    <property type="evidence" value="ECO:0007669"/>
    <property type="project" value="InterPro"/>
</dbReference>
<dbReference type="Gene3D" id="1.10.10.10">
    <property type="entry name" value="Winged helix-like DNA-binding domain superfamily/Winged helix DNA-binding domain"/>
    <property type="match status" value="1"/>
</dbReference>
<dbReference type="SUPFAM" id="SSF53850">
    <property type="entry name" value="Periplasmic binding protein-like II"/>
    <property type="match status" value="1"/>
</dbReference>
<evidence type="ECO:0000256" key="3">
    <source>
        <dbReference type="ARBA" id="ARBA00023125"/>
    </source>
</evidence>
<dbReference type="InterPro" id="IPR005119">
    <property type="entry name" value="LysR_subst-bd"/>
</dbReference>
<comment type="similarity">
    <text evidence="1">Belongs to the LysR transcriptional regulatory family.</text>
</comment>
<organism evidence="6 7">
    <name type="scientific">Pseudomonas fluorescens</name>
    <dbReference type="NCBI Taxonomy" id="294"/>
    <lineage>
        <taxon>Bacteria</taxon>
        <taxon>Pseudomonadati</taxon>
        <taxon>Pseudomonadota</taxon>
        <taxon>Gammaproteobacteria</taxon>
        <taxon>Pseudomonadales</taxon>
        <taxon>Pseudomonadaceae</taxon>
        <taxon>Pseudomonas</taxon>
    </lineage>
</organism>
<evidence type="ECO:0000313" key="7">
    <source>
        <dbReference type="Proteomes" id="UP000190965"/>
    </source>
</evidence>
<dbReference type="AlphaFoldDB" id="A0A1T2XXT5"/>
<evidence type="ECO:0000256" key="2">
    <source>
        <dbReference type="ARBA" id="ARBA00023015"/>
    </source>
</evidence>
<keyword evidence="3" id="KW-0238">DNA-binding</keyword>